<evidence type="ECO:0000313" key="2">
    <source>
        <dbReference type="Proteomes" id="UP000502377"/>
    </source>
</evidence>
<dbReference type="AlphaFoldDB" id="A0A6G5QJQ9"/>
<gene>
    <name evidence="1" type="ORF">CRECT_0151</name>
</gene>
<organism evidence="1 2">
    <name type="scientific">Campylobacter rectus</name>
    <name type="common">Wolinella recta</name>
    <dbReference type="NCBI Taxonomy" id="203"/>
    <lineage>
        <taxon>Bacteria</taxon>
        <taxon>Pseudomonadati</taxon>
        <taxon>Campylobacterota</taxon>
        <taxon>Epsilonproteobacteria</taxon>
        <taxon>Campylobacterales</taxon>
        <taxon>Campylobacteraceae</taxon>
        <taxon>Campylobacter</taxon>
    </lineage>
</organism>
<name>A0A6G5QJQ9_CAMRE</name>
<dbReference type="KEGG" id="crx:CRECT_0151"/>
<accession>A0A6G5QJQ9</accession>
<protein>
    <recommendedName>
        <fullName evidence="3">DUF2185 domain-containing protein</fullName>
    </recommendedName>
</protein>
<evidence type="ECO:0008006" key="3">
    <source>
        <dbReference type="Google" id="ProtNLM"/>
    </source>
</evidence>
<proteinExistence type="predicted"/>
<dbReference type="EMBL" id="CP012543">
    <property type="protein sequence ID" value="QCD45859.1"/>
    <property type="molecule type" value="Genomic_DNA"/>
</dbReference>
<reference evidence="1 2" key="1">
    <citation type="submission" date="2016-07" db="EMBL/GenBank/DDBJ databases">
        <title>Comparative genomics of the Campylobacter concisus group.</title>
        <authorList>
            <person name="Miller W.G."/>
            <person name="Yee E."/>
            <person name="Chapman M.H."/>
            <person name="Huynh S."/>
            <person name="Bono J.L."/>
            <person name="On S.L.W."/>
            <person name="StLeger J."/>
            <person name="Foster G."/>
            <person name="Parker C.T."/>
        </authorList>
    </citation>
    <scope>NUCLEOTIDE SEQUENCE [LARGE SCALE GENOMIC DNA]</scope>
    <source>
        <strain evidence="1 2">ATCC 33238</strain>
    </source>
</reference>
<evidence type="ECO:0000313" key="1">
    <source>
        <dbReference type="EMBL" id="QCD45859.1"/>
    </source>
</evidence>
<dbReference type="Proteomes" id="UP000502377">
    <property type="component" value="Chromosome"/>
</dbReference>
<dbReference type="RefSeq" id="WP_039887625.1">
    <property type="nucleotide sequence ID" value="NZ_CP012543.1"/>
</dbReference>
<sequence>MKPIDENRNKAVLTTRYVVKNNSPVVTVIYDEDGDWQFLGAEEIDESDAVVLSMKEMIKHDGTLYNVPELKCGQSAVRENIHSPWQIE</sequence>